<sequence length="142" mass="16705">AVNQLCSHFEAYRDIPKITELREKFKNIKQILKSHIFSDFSSLGTARLKEDSNLMQQLADACLVVDALEPSVREELIRTVCNKELTAYQQIFEGTEVAKLDKAERRYAWIKRQLRANEEIWQIFPHSWRVPYLLCIQFCKVT</sequence>
<dbReference type="Proteomes" id="UP000824469">
    <property type="component" value="Unassembled WGS sequence"/>
</dbReference>
<feature type="domain" description="Vps53 N-terminal" evidence="1">
    <location>
        <begin position="1"/>
        <end position="142"/>
    </location>
</feature>
<dbReference type="EMBL" id="JAHRHJ020000007">
    <property type="protein sequence ID" value="KAH9309586.1"/>
    <property type="molecule type" value="Genomic_DNA"/>
</dbReference>
<dbReference type="Pfam" id="PF04100">
    <property type="entry name" value="Vps53_N"/>
    <property type="match status" value="1"/>
</dbReference>
<protein>
    <recommendedName>
        <fullName evidence="1">Vps53 N-terminal domain-containing protein</fullName>
    </recommendedName>
</protein>
<feature type="non-terminal residue" evidence="2">
    <location>
        <position position="1"/>
    </location>
</feature>
<name>A0AA38FT36_TAXCH</name>
<comment type="caution">
    <text evidence="2">The sequence shown here is derived from an EMBL/GenBank/DDBJ whole genome shotgun (WGS) entry which is preliminary data.</text>
</comment>
<dbReference type="InterPro" id="IPR007234">
    <property type="entry name" value="Vps53_N"/>
</dbReference>
<dbReference type="PANTHER" id="PTHR12820:SF0">
    <property type="entry name" value="VACUOLAR PROTEIN SORTING-ASSOCIATED PROTEIN 53 HOMOLOG"/>
    <property type="match status" value="1"/>
</dbReference>
<evidence type="ECO:0000313" key="3">
    <source>
        <dbReference type="Proteomes" id="UP000824469"/>
    </source>
</evidence>
<dbReference type="PANTHER" id="PTHR12820">
    <property type="entry name" value="VACUOLAR SORTING PROTEIN 53"/>
    <property type="match status" value="1"/>
</dbReference>
<organism evidence="2 3">
    <name type="scientific">Taxus chinensis</name>
    <name type="common">Chinese yew</name>
    <name type="synonym">Taxus wallichiana var. chinensis</name>
    <dbReference type="NCBI Taxonomy" id="29808"/>
    <lineage>
        <taxon>Eukaryota</taxon>
        <taxon>Viridiplantae</taxon>
        <taxon>Streptophyta</taxon>
        <taxon>Embryophyta</taxon>
        <taxon>Tracheophyta</taxon>
        <taxon>Spermatophyta</taxon>
        <taxon>Pinopsida</taxon>
        <taxon>Pinidae</taxon>
        <taxon>Conifers II</taxon>
        <taxon>Cupressales</taxon>
        <taxon>Taxaceae</taxon>
        <taxon>Taxus</taxon>
    </lineage>
</organism>
<gene>
    <name evidence="2" type="ORF">KI387_037497</name>
</gene>
<dbReference type="InterPro" id="IPR039766">
    <property type="entry name" value="Vps53"/>
</dbReference>
<dbReference type="GO" id="GO:0005829">
    <property type="term" value="C:cytosol"/>
    <property type="evidence" value="ECO:0007669"/>
    <property type="project" value="GOC"/>
</dbReference>
<evidence type="ECO:0000313" key="2">
    <source>
        <dbReference type="EMBL" id="KAH9309586.1"/>
    </source>
</evidence>
<keyword evidence="3" id="KW-1185">Reference proteome</keyword>
<dbReference type="GO" id="GO:0042147">
    <property type="term" value="P:retrograde transport, endosome to Golgi"/>
    <property type="evidence" value="ECO:0007669"/>
    <property type="project" value="InterPro"/>
</dbReference>
<evidence type="ECO:0000259" key="1">
    <source>
        <dbReference type="Pfam" id="PF04100"/>
    </source>
</evidence>
<dbReference type="AlphaFoldDB" id="A0AA38FT36"/>
<dbReference type="GO" id="GO:0000938">
    <property type="term" value="C:GARP complex"/>
    <property type="evidence" value="ECO:0007669"/>
    <property type="project" value="InterPro"/>
</dbReference>
<feature type="non-terminal residue" evidence="2">
    <location>
        <position position="142"/>
    </location>
</feature>
<reference evidence="2 3" key="1">
    <citation type="journal article" date="2021" name="Nat. Plants">
        <title>The Taxus genome provides insights into paclitaxel biosynthesis.</title>
        <authorList>
            <person name="Xiong X."/>
            <person name="Gou J."/>
            <person name="Liao Q."/>
            <person name="Li Y."/>
            <person name="Zhou Q."/>
            <person name="Bi G."/>
            <person name="Li C."/>
            <person name="Du R."/>
            <person name="Wang X."/>
            <person name="Sun T."/>
            <person name="Guo L."/>
            <person name="Liang H."/>
            <person name="Lu P."/>
            <person name="Wu Y."/>
            <person name="Zhang Z."/>
            <person name="Ro D.K."/>
            <person name="Shang Y."/>
            <person name="Huang S."/>
            <person name="Yan J."/>
        </authorList>
    </citation>
    <scope>NUCLEOTIDE SEQUENCE [LARGE SCALE GENOMIC DNA]</scope>
    <source>
        <strain evidence="2">Ta-2019</strain>
    </source>
</reference>
<accession>A0AA38FT36</accession>
<proteinExistence type="predicted"/>